<dbReference type="EMBL" id="MDKE01000009">
    <property type="protein sequence ID" value="OIN12757.1"/>
    <property type="molecule type" value="Genomic_DNA"/>
</dbReference>
<dbReference type="AlphaFoldDB" id="A0A1J4QGA6"/>
<dbReference type="GO" id="GO:0043565">
    <property type="term" value="F:sequence-specific DNA binding"/>
    <property type="evidence" value="ECO:0007669"/>
    <property type="project" value="InterPro"/>
</dbReference>
<dbReference type="STRING" id="1414654.BFR47_11340"/>
<evidence type="ECO:0000313" key="5">
    <source>
        <dbReference type="EMBL" id="OIN12757.1"/>
    </source>
</evidence>
<dbReference type="PROSITE" id="PS01124">
    <property type="entry name" value="HTH_ARAC_FAMILY_2"/>
    <property type="match status" value="1"/>
</dbReference>
<evidence type="ECO:0000256" key="2">
    <source>
        <dbReference type="ARBA" id="ARBA00023125"/>
    </source>
</evidence>
<dbReference type="InterPro" id="IPR018060">
    <property type="entry name" value="HTH_AraC"/>
</dbReference>
<evidence type="ECO:0000259" key="4">
    <source>
        <dbReference type="PROSITE" id="PS01124"/>
    </source>
</evidence>
<sequence>MPELSFSIRSYTLSVSAHRHAYAQLVLPLQGSIDIELAGQRGRVGPSRCVVIPAGERHSFAAEQQARFLVVDLPTLPAAMQQLDTPFVALPAGLQRYSEFVETQLQQQSNPELARDMGRLFYQLLEAQDWQPRLDPRLQRAVQHLKQDLSRTPSLSELAAVSFLSVSQYKALFKQQLGMSTGQYLQQLRMEKARSLLAFTDIPITIIAERVGFQNASAFSRRFRAHFGLPPRRLR</sequence>
<organism evidence="5 6">
    <name type="scientific">Oceanisphaera psychrotolerans</name>
    <dbReference type="NCBI Taxonomy" id="1414654"/>
    <lineage>
        <taxon>Bacteria</taxon>
        <taxon>Pseudomonadati</taxon>
        <taxon>Pseudomonadota</taxon>
        <taxon>Gammaproteobacteria</taxon>
        <taxon>Aeromonadales</taxon>
        <taxon>Aeromonadaceae</taxon>
        <taxon>Oceanisphaera</taxon>
    </lineage>
</organism>
<dbReference type="RefSeq" id="WP_071471823.1">
    <property type="nucleotide sequence ID" value="NZ_MDKE01000009.1"/>
</dbReference>
<keyword evidence="1" id="KW-0805">Transcription regulation</keyword>
<dbReference type="SUPFAM" id="SSF51182">
    <property type="entry name" value="RmlC-like cupins"/>
    <property type="match status" value="1"/>
</dbReference>
<protein>
    <recommendedName>
        <fullName evidence="4">HTH araC/xylS-type domain-containing protein</fullName>
    </recommendedName>
</protein>
<dbReference type="PROSITE" id="PS00041">
    <property type="entry name" value="HTH_ARAC_FAMILY_1"/>
    <property type="match status" value="1"/>
</dbReference>
<dbReference type="InterPro" id="IPR011051">
    <property type="entry name" value="RmlC_Cupin_sf"/>
</dbReference>
<dbReference type="Pfam" id="PF07883">
    <property type="entry name" value="Cupin_2"/>
    <property type="match status" value="1"/>
</dbReference>
<dbReference type="PRINTS" id="PR00032">
    <property type="entry name" value="HTHARAC"/>
</dbReference>
<reference evidence="5 6" key="1">
    <citation type="submission" date="2016-07" db="EMBL/GenBank/DDBJ databases">
        <title>Draft Genome Sequence of Oceanisphaera psychrotolerans, isolated from coastal sediment samples.</title>
        <authorList>
            <person name="Zhuo S."/>
            <person name="Ruan Z."/>
        </authorList>
    </citation>
    <scope>NUCLEOTIDE SEQUENCE [LARGE SCALE GENOMIC DNA]</scope>
    <source>
        <strain evidence="5 6">LAM-WHM-ZC</strain>
    </source>
</reference>
<evidence type="ECO:0000256" key="1">
    <source>
        <dbReference type="ARBA" id="ARBA00023015"/>
    </source>
</evidence>
<proteinExistence type="predicted"/>
<dbReference type="PANTHER" id="PTHR46796">
    <property type="entry name" value="HTH-TYPE TRANSCRIPTIONAL ACTIVATOR RHAS-RELATED"/>
    <property type="match status" value="1"/>
</dbReference>
<evidence type="ECO:0000313" key="6">
    <source>
        <dbReference type="Proteomes" id="UP000243073"/>
    </source>
</evidence>
<dbReference type="PANTHER" id="PTHR46796:SF10">
    <property type="entry name" value="TRANSCRIPTIONAL ACTIVATOR FEAR"/>
    <property type="match status" value="1"/>
</dbReference>
<keyword evidence="6" id="KW-1185">Reference proteome</keyword>
<dbReference type="InterPro" id="IPR020449">
    <property type="entry name" value="Tscrpt_reg_AraC-type_HTH"/>
</dbReference>
<dbReference type="InterPro" id="IPR050204">
    <property type="entry name" value="AraC_XylS_family_regulators"/>
</dbReference>
<dbReference type="SUPFAM" id="SSF46689">
    <property type="entry name" value="Homeodomain-like"/>
    <property type="match status" value="2"/>
</dbReference>
<keyword evidence="2" id="KW-0238">DNA-binding</keyword>
<keyword evidence="3" id="KW-0804">Transcription</keyword>
<comment type="caution">
    <text evidence="5">The sequence shown here is derived from an EMBL/GenBank/DDBJ whole genome shotgun (WGS) entry which is preliminary data.</text>
</comment>
<dbReference type="Gene3D" id="1.10.10.60">
    <property type="entry name" value="Homeodomain-like"/>
    <property type="match status" value="2"/>
</dbReference>
<feature type="domain" description="HTH araC/xylS-type" evidence="4">
    <location>
        <begin position="139"/>
        <end position="235"/>
    </location>
</feature>
<dbReference type="Proteomes" id="UP000243073">
    <property type="component" value="Unassembled WGS sequence"/>
</dbReference>
<dbReference type="InterPro" id="IPR009057">
    <property type="entry name" value="Homeodomain-like_sf"/>
</dbReference>
<gene>
    <name evidence="5" type="ORF">BFR47_11340</name>
</gene>
<dbReference type="InterPro" id="IPR014710">
    <property type="entry name" value="RmlC-like_jellyroll"/>
</dbReference>
<dbReference type="InterPro" id="IPR018062">
    <property type="entry name" value="HTH_AraC-typ_CS"/>
</dbReference>
<dbReference type="Gene3D" id="2.60.120.10">
    <property type="entry name" value="Jelly Rolls"/>
    <property type="match status" value="1"/>
</dbReference>
<dbReference type="Pfam" id="PF12833">
    <property type="entry name" value="HTH_18"/>
    <property type="match status" value="1"/>
</dbReference>
<dbReference type="SMART" id="SM00342">
    <property type="entry name" value="HTH_ARAC"/>
    <property type="match status" value="1"/>
</dbReference>
<evidence type="ECO:0000256" key="3">
    <source>
        <dbReference type="ARBA" id="ARBA00023163"/>
    </source>
</evidence>
<dbReference type="InterPro" id="IPR013096">
    <property type="entry name" value="Cupin_2"/>
</dbReference>
<accession>A0A1J4QGA6</accession>
<name>A0A1J4QGA6_9GAMM</name>
<dbReference type="GO" id="GO:0003700">
    <property type="term" value="F:DNA-binding transcription factor activity"/>
    <property type="evidence" value="ECO:0007669"/>
    <property type="project" value="InterPro"/>
</dbReference>